<keyword evidence="3" id="KW-1003">Cell membrane</keyword>
<keyword evidence="6 9" id="KW-1133">Transmembrane helix</keyword>
<feature type="transmembrane region" description="Helical" evidence="9">
    <location>
        <begin position="69"/>
        <end position="88"/>
    </location>
</feature>
<feature type="transmembrane region" description="Helical" evidence="9">
    <location>
        <begin position="326"/>
        <end position="345"/>
    </location>
</feature>
<feature type="transmembrane region" description="Helical" evidence="9">
    <location>
        <begin position="257"/>
        <end position="274"/>
    </location>
</feature>
<reference evidence="10 11" key="1">
    <citation type="submission" date="2019-04" db="EMBL/GenBank/DDBJ databases">
        <title>Microbes associate with the intestines of laboratory mice.</title>
        <authorList>
            <person name="Navarre W."/>
            <person name="Wong E."/>
            <person name="Huang K."/>
            <person name="Tropini C."/>
            <person name="Ng K."/>
            <person name="Yu B."/>
        </authorList>
    </citation>
    <scope>NUCLEOTIDE SEQUENCE [LARGE SCALE GENOMIC DNA]</scope>
    <source>
        <strain evidence="10 11">NM50_B9-20</strain>
    </source>
</reference>
<dbReference type="EMBL" id="SRYR01000006">
    <property type="protein sequence ID" value="TGY41650.1"/>
    <property type="molecule type" value="Genomic_DNA"/>
</dbReference>
<evidence type="ECO:0000256" key="2">
    <source>
        <dbReference type="ARBA" id="ARBA00022448"/>
    </source>
</evidence>
<protein>
    <submittedName>
        <fullName evidence="10">YeeE/YedE family protein</fullName>
    </submittedName>
</protein>
<dbReference type="AlphaFoldDB" id="A0A4V3RKY6"/>
<evidence type="ECO:0000256" key="6">
    <source>
        <dbReference type="ARBA" id="ARBA00022989"/>
    </source>
</evidence>
<evidence type="ECO:0000256" key="5">
    <source>
        <dbReference type="ARBA" id="ARBA00022692"/>
    </source>
</evidence>
<keyword evidence="5 9" id="KW-0812">Transmembrane</keyword>
<feature type="transmembrane region" description="Helical" evidence="9">
    <location>
        <begin position="7"/>
        <end position="24"/>
    </location>
</feature>
<feature type="transmembrane region" description="Helical" evidence="9">
    <location>
        <begin position="357"/>
        <end position="382"/>
    </location>
</feature>
<evidence type="ECO:0000256" key="1">
    <source>
        <dbReference type="ARBA" id="ARBA00004429"/>
    </source>
</evidence>
<evidence type="ECO:0000256" key="8">
    <source>
        <dbReference type="ARBA" id="ARBA00035655"/>
    </source>
</evidence>
<dbReference type="PANTHER" id="PTHR30574:SF1">
    <property type="entry name" value="SULPHUR TRANSPORT DOMAIN-CONTAINING PROTEIN"/>
    <property type="match status" value="1"/>
</dbReference>
<accession>A0A4V3RKY6</accession>
<keyword evidence="7 9" id="KW-0472">Membrane</keyword>
<feature type="transmembrane region" description="Helical" evidence="9">
    <location>
        <begin position="114"/>
        <end position="137"/>
    </location>
</feature>
<dbReference type="Pfam" id="PF04143">
    <property type="entry name" value="Sulf_transp"/>
    <property type="match status" value="1"/>
</dbReference>
<keyword evidence="4" id="KW-0997">Cell inner membrane</keyword>
<keyword evidence="11" id="KW-1185">Reference proteome</keyword>
<evidence type="ECO:0000313" key="10">
    <source>
        <dbReference type="EMBL" id="TGY41650.1"/>
    </source>
</evidence>
<feature type="transmembrane region" description="Helical" evidence="9">
    <location>
        <begin position="189"/>
        <end position="210"/>
    </location>
</feature>
<organism evidence="10 11">
    <name type="scientific">Clostridium sartagoforme</name>
    <dbReference type="NCBI Taxonomy" id="84031"/>
    <lineage>
        <taxon>Bacteria</taxon>
        <taxon>Bacillati</taxon>
        <taxon>Bacillota</taxon>
        <taxon>Clostridia</taxon>
        <taxon>Eubacteriales</taxon>
        <taxon>Clostridiaceae</taxon>
        <taxon>Clostridium</taxon>
    </lineage>
</organism>
<dbReference type="InterPro" id="IPR007272">
    <property type="entry name" value="Sulf_transp_TsuA/YedE"/>
</dbReference>
<proteinExistence type="inferred from homology"/>
<comment type="subcellular location">
    <subcellularLocation>
        <location evidence="1">Cell inner membrane</location>
        <topology evidence="1">Multi-pass membrane protein</topology>
    </subcellularLocation>
</comment>
<comment type="caution">
    <text evidence="10">The sequence shown here is derived from an EMBL/GenBank/DDBJ whole genome shotgun (WGS) entry which is preliminary data.</text>
</comment>
<comment type="similarity">
    <text evidence="8">Belongs to the TsuA/YedE (TC 9.B.102) family.</text>
</comment>
<dbReference type="Proteomes" id="UP000306888">
    <property type="component" value="Unassembled WGS sequence"/>
</dbReference>
<name>A0A4V3RKY6_9CLOT</name>
<dbReference type="RefSeq" id="WP_136007393.1">
    <property type="nucleotide sequence ID" value="NZ_SRYR01000006.1"/>
</dbReference>
<evidence type="ECO:0000256" key="3">
    <source>
        <dbReference type="ARBA" id="ARBA00022475"/>
    </source>
</evidence>
<gene>
    <name evidence="10" type="ORF">E5347_11600</name>
</gene>
<sequence length="417" mass="44367">MKKGQVFIGFGIIAAITAFIMTSYADKSKLALFLITGLMLGYVLQRSRFGFAGGVRKIAMTGDGKLSKALLFLFAITVIGVAGIHYAGAQSGAEAAFRAAKDVATIPGTGSVSAISLGFIIGGILFGIGMVLGGGCASGTLSDTGEGSVRGLIVLFFFCIGGMLGTWNLPSLKKTFLYENSLTVYLPDTFGYVGAVLVSLLLLLGLYFIVKIYENKRKKAGTQKLEEYAEWEKAIEEEKEYKVLSNKTYHKLFVERWSFFTGAALIAILFIFIINTTNSSWGASGPYTHWGVWLFSKLGIDFGAIEAFKGSAEVVTKGILNDPVSVRNIGIILGAAICMLLAGRWKLTVNFKAKDVAFYGLGGILMGYGAKLAGGCNVGALFSGIANLSLSGWVFLVTLVVGGLLGVKLVKKFNIPA</sequence>
<feature type="transmembrane region" description="Helical" evidence="9">
    <location>
        <begin position="388"/>
        <end position="407"/>
    </location>
</feature>
<evidence type="ECO:0000313" key="11">
    <source>
        <dbReference type="Proteomes" id="UP000306888"/>
    </source>
</evidence>
<feature type="transmembrane region" description="Helical" evidence="9">
    <location>
        <begin position="30"/>
        <end position="49"/>
    </location>
</feature>
<evidence type="ECO:0000256" key="4">
    <source>
        <dbReference type="ARBA" id="ARBA00022519"/>
    </source>
</evidence>
<keyword evidence="2" id="KW-0813">Transport</keyword>
<dbReference type="GO" id="GO:0005886">
    <property type="term" value="C:plasma membrane"/>
    <property type="evidence" value="ECO:0007669"/>
    <property type="project" value="UniProtKB-SubCell"/>
</dbReference>
<evidence type="ECO:0000256" key="9">
    <source>
        <dbReference type="SAM" id="Phobius"/>
    </source>
</evidence>
<feature type="transmembrane region" description="Helical" evidence="9">
    <location>
        <begin position="149"/>
        <end position="169"/>
    </location>
</feature>
<dbReference type="OrthoDB" id="9794165at2"/>
<evidence type="ECO:0000256" key="7">
    <source>
        <dbReference type="ARBA" id="ARBA00023136"/>
    </source>
</evidence>
<dbReference type="PANTHER" id="PTHR30574">
    <property type="entry name" value="INNER MEMBRANE PROTEIN YEDE"/>
    <property type="match status" value="1"/>
</dbReference>